<name>A0ACB8SPE1_9AGAM</name>
<gene>
    <name evidence="1" type="ORF">BV25DRAFT_1810916</name>
</gene>
<reference evidence="1" key="2">
    <citation type="journal article" date="2022" name="New Phytol.">
        <title>Evolutionary transition to the ectomycorrhizal habit in the genomes of a hyperdiverse lineage of mushroom-forming fungi.</title>
        <authorList>
            <person name="Looney B."/>
            <person name="Miyauchi S."/>
            <person name="Morin E."/>
            <person name="Drula E."/>
            <person name="Courty P.E."/>
            <person name="Kohler A."/>
            <person name="Kuo A."/>
            <person name="LaButti K."/>
            <person name="Pangilinan J."/>
            <person name="Lipzen A."/>
            <person name="Riley R."/>
            <person name="Andreopoulos W."/>
            <person name="He G."/>
            <person name="Johnson J."/>
            <person name="Nolan M."/>
            <person name="Tritt A."/>
            <person name="Barry K.W."/>
            <person name="Grigoriev I.V."/>
            <person name="Nagy L.G."/>
            <person name="Hibbett D."/>
            <person name="Henrissat B."/>
            <person name="Matheny P.B."/>
            <person name="Labbe J."/>
            <person name="Martin F.M."/>
        </authorList>
    </citation>
    <scope>NUCLEOTIDE SEQUENCE</scope>
    <source>
        <strain evidence="1">HHB10654</strain>
    </source>
</reference>
<sequence length="571" mass="62961">MNNTIECTPIHGDLHKQFLDMRRVHESILSYEPAVSKPPILDSSIDLSEPHDFQERVTGLRPLLETVKRDMDVMEKFLVDPQSASLPPLSTNAPYLIAVWKEVLLAPTPVLAVGKSFTNPDDALAKKPRVRGQATKPTGVKVDIIADNGRTWIRVNTIKNSRLLSEFREIDSYLTDSSDDSDSGLGPSLAQKEFDNSLLRAGRALLAAANSHPIPGSATRPTVILCLTRLDPDAPDERERDPRIALTIQLLQSMGLVVELSERDDALLDARPAPISAATRQLRPTTHINLDLSILIALVSDLTHAPLPTSTAAAAERFVPSAAYLEWKKSRLRSQDRDEDDAEDTGKHSRALAEQLQQEMRRGMLQELRDRLPASPSAVEFWTTQEARDRFLRIVAKVGGPREKQRALALFPSRPAHAPEDADRYWAHSRYPPRFLPLLPIHIFGPDAPPATPARPFFGALAQTCRALLAQEVAPHPRTAAFADAAEIQRATVMRANAKLTEHTVQSMLCGARRGWTTLTANRASVKAMLKEMRARGAAVEDGGDGRSNAAVIWMVDPRSLAEGMRSDFVG</sequence>
<organism evidence="1 2">
    <name type="scientific">Artomyces pyxidatus</name>
    <dbReference type="NCBI Taxonomy" id="48021"/>
    <lineage>
        <taxon>Eukaryota</taxon>
        <taxon>Fungi</taxon>
        <taxon>Dikarya</taxon>
        <taxon>Basidiomycota</taxon>
        <taxon>Agaricomycotina</taxon>
        <taxon>Agaricomycetes</taxon>
        <taxon>Russulales</taxon>
        <taxon>Auriscalpiaceae</taxon>
        <taxon>Artomyces</taxon>
    </lineage>
</organism>
<comment type="caution">
    <text evidence="1">The sequence shown here is derived from an EMBL/GenBank/DDBJ whole genome shotgun (WGS) entry which is preliminary data.</text>
</comment>
<dbReference type="Proteomes" id="UP000814140">
    <property type="component" value="Unassembled WGS sequence"/>
</dbReference>
<evidence type="ECO:0000313" key="2">
    <source>
        <dbReference type="Proteomes" id="UP000814140"/>
    </source>
</evidence>
<accession>A0ACB8SPE1</accession>
<dbReference type="EMBL" id="MU277236">
    <property type="protein sequence ID" value="KAI0058363.1"/>
    <property type="molecule type" value="Genomic_DNA"/>
</dbReference>
<proteinExistence type="predicted"/>
<protein>
    <submittedName>
        <fullName evidence="1">Uncharacterized protein</fullName>
    </submittedName>
</protein>
<keyword evidence="2" id="KW-1185">Reference proteome</keyword>
<evidence type="ECO:0000313" key="1">
    <source>
        <dbReference type="EMBL" id="KAI0058363.1"/>
    </source>
</evidence>
<reference evidence="1" key="1">
    <citation type="submission" date="2021-03" db="EMBL/GenBank/DDBJ databases">
        <authorList>
            <consortium name="DOE Joint Genome Institute"/>
            <person name="Ahrendt S."/>
            <person name="Looney B.P."/>
            <person name="Miyauchi S."/>
            <person name="Morin E."/>
            <person name="Drula E."/>
            <person name="Courty P.E."/>
            <person name="Chicoki N."/>
            <person name="Fauchery L."/>
            <person name="Kohler A."/>
            <person name="Kuo A."/>
            <person name="Labutti K."/>
            <person name="Pangilinan J."/>
            <person name="Lipzen A."/>
            <person name="Riley R."/>
            <person name="Andreopoulos W."/>
            <person name="He G."/>
            <person name="Johnson J."/>
            <person name="Barry K.W."/>
            <person name="Grigoriev I.V."/>
            <person name="Nagy L."/>
            <person name="Hibbett D."/>
            <person name="Henrissat B."/>
            <person name="Matheny P.B."/>
            <person name="Labbe J."/>
            <person name="Martin F."/>
        </authorList>
    </citation>
    <scope>NUCLEOTIDE SEQUENCE</scope>
    <source>
        <strain evidence="1">HHB10654</strain>
    </source>
</reference>